<feature type="compositionally biased region" description="Low complexity" evidence="2">
    <location>
        <begin position="14"/>
        <end position="26"/>
    </location>
</feature>
<dbReference type="AlphaFoldDB" id="A0AA88GTQ4"/>
<dbReference type="EMBL" id="PYSW02000014">
    <property type="protein sequence ID" value="KAG2386867.1"/>
    <property type="molecule type" value="Genomic_DNA"/>
</dbReference>
<keyword evidence="1" id="KW-0396">Initiation factor</keyword>
<proteinExistence type="inferred from homology"/>
<dbReference type="InterPro" id="IPR023398">
    <property type="entry name" value="TIF_eIF4e-like"/>
</dbReference>
<gene>
    <name evidence="3" type="ORF">C9374_001902</name>
</gene>
<accession>A0AA88GTQ4</accession>
<reference evidence="3 4" key="1">
    <citation type="journal article" date="2018" name="BMC Genomics">
        <title>The genome of Naegleria lovaniensis, the basis for a comparative approach to unravel pathogenicity factors of the human pathogenic amoeba N. fowleri.</title>
        <authorList>
            <person name="Liechti N."/>
            <person name="Schurch N."/>
            <person name="Bruggmann R."/>
            <person name="Wittwer M."/>
        </authorList>
    </citation>
    <scope>NUCLEOTIDE SEQUENCE [LARGE SCALE GENOMIC DNA]</scope>
    <source>
        <strain evidence="3 4">ATCC 30569</strain>
    </source>
</reference>
<keyword evidence="1" id="KW-0648">Protein biosynthesis</keyword>
<name>A0AA88GTQ4_NAELO</name>
<dbReference type="Pfam" id="PF01652">
    <property type="entry name" value="IF4E"/>
    <property type="match status" value="1"/>
</dbReference>
<feature type="region of interest" description="Disordered" evidence="2">
    <location>
        <begin position="1"/>
        <end position="44"/>
    </location>
</feature>
<evidence type="ECO:0000313" key="4">
    <source>
        <dbReference type="Proteomes" id="UP000816034"/>
    </source>
</evidence>
<dbReference type="Proteomes" id="UP000816034">
    <property type="component" value="Unassembled WGS sequence"/>
</dbReference>
<protein>
    <recommendedName>
        <fullName evidence="5">Eukaryotic initiation factor 4E</fullName>
    </recommendedName>
</protein>
<dbReference type="RefSeq" id="XP_044550859.1">
    <property type="nucleotide sequence ID" value="XM_044691261.1"/>
</dbReference>
<dbReference type="SUPFAM" id="SSF55418">
    <property type="entry name" value="eIF4e-like"/>
    <property type="match status" value="1"/>
</dbReference>
<sequence>MSSTAVAQPQITVSSSSASTSNNTSSGATYEKKPKSQTYDNDEQLKAKGFPLETKWTFWYANTKVDKEGHPQDQQQQQDNGTHYRDCLNKLATVSTIAEFSKVYAYLQKPSKLPKNSNISLFRHEVVPMWESFPQGGCWMVRIRKGDNGQTSTLIDRLWEQLIFSTICEQFETGNVVGCVLSLRTKEDVLQVWNKNSNNHADRIHICDRFKWILHFGEGVVVQYKHNKLSIKDGSTFRNARTFMVSGNETSDVTRSVDDETEPTPVSQKQPVFE</sequence>
<evidence type="ECO:0000256" key="1">
    <source>
        <dbReference type="RuleBase" id="RU004374"/>
    </source>
</evidence>
<dbReference type="PANTHER" id="PTHR11960">
    <property type="entry name" value="EUKARYOTIC TRANSLATION INITIATION FACTOR 4E RELATED"/>
    <property type="match status" value="1"/>
</dbReference>
<dbReference type="GeneID" id="68094358"/>
<feature type="compositionally biased region" description="Polar residues" evidence="2">
    <location>
        <begin position="1"/>
        <end position="13"/>
    </location>
</feature>
<feature type="compositionally biased region" description="Polar residues" evidence="2">
    <location>
        <begin position="264"/>
        <end position="274"/>
    </location>
</feature>
<evidence type="ECO:0008006" key="5">
    <source>
        <dbReference type="Google" id="ProtNLM"/>
    </source>
</evidence>
<comment type="similarity">
    <text evidence="1">Belongs to the eukaryotic initiation factor 4E family.</text>
</comment>
<dbReference type="GO" id="GO:0016281">
    <property type="term" value="C:eukaryotic translation initiation factor 4F complex"/>
    <property type="evidence" value="ECO:0007669"/>
    <property type="project" value="TreeGrafter"/>
</dbReference>
<feature type="region of interest" description="Disordered" evidence="2">
    <location>
        <begin position="251"/>
        <end position="274"/>
    </location>
</feature>
<evidence type="ECO:0000313" key="3">
    <source>
        <dbReference type="EMBL" id="KAG2386867.1"/>
    </source>
</evidence>
<comment type="caution">
    <text evidence="3">The sequence shown here is derived from an EMBL/GenBank/DDBJ whole genome shotgun (WGS) entry which is preliminary data.</text>
</comment>
<dbReference type="GO" id="GO:0000340">
    <property type="term" value="F:RNA 7-methylguanosine cap binding"/>
    <property type="evidence" value="ECO:0007669"/>
    <property type="project" value="TreeGrafter"/>
</dbReference>
<dbReference type="PANTHER" id="PTHR11960:SF18">
    <property type="entry name" value="EUKARYOTIC TRANSLATION INITIATION FACTOR 4E HOMOLOGOUS PROTEIN, ISOFORM B"/>
    <property type="match status" value="1"/>
</dbReference>
<dbReference type="GO" id="GO:0003743">
    <property type="term" value="F:translation initiation factor activity"/>
    <property type="evidence" value="ECO:0007669"/>
    <property type="project" value="UniProtKB-KW"/>
</dbReference>
<dbReference type="InterPro" id="IPR001040">
    <property type="entry name" value="TIF_eIF_4E"/>
</dbReference>
<organism evidence="3 4">
    <name type="scientific">Naegleria lovaniensis</name>
    <name type="common">Amoeba</name>
    <dbReference type="NCBI Taxonomy" id="51637"/>
    <lineage>
        <taxon>Eukaryota</taxon>
        <taxon>Discoba</taxon>
        <taxon>Heterolobosea</taxon>
        <taxon>Tetramitia</taxon>
        <taxon>Eutetramitia</taxon>
        <taxon>Vahlkampfiidae</taxon>
        <taxon>Naegleria</taxon>
    </lineage>
</organism>
<dbReference type="Gene3D" id="3.30.760.10">
    <property type="entry name" value="RNA Cap, Translation Initiation Factor Eif4e"/>
    <property type="match status" value="1"/>
</dbReference>
<evidence type="ECO:0000256" key="2">
    <source>
        <dbReference type="SAM" id="MobiDB-lite"/>
    </source>
</evidence>
<keyword evidence="1" id="KW-0694">RNA-binding</keyword>
<keyword evidence="4" id="KW-1185">Reference proteome</keyword>